<keyword evidence="10" id="KW-1185">Reference proteome</keyword>
<evidence type="ECO:0000256" key="4">
    <source>
        <dbReference type="ARBA" id="ARBA00023235"/>
    </source>
</evidence>
<dbReference type="Pfam" id="PF00254">
    <property type="entry name" value="FKBP_C"/>
    <property type="match status" value="1"/>
</dbReference>
<protein>
    <recommendedName>
        <fullName evidence="6">Peptidyl-prolyl cis-trans isomerase</fullName>
        <ecNumber evidence="6">5.2.1.8</ecNumber>
    </recommendedName>
</protein>
<evidence type="ECO:0000313" key="10">
    <source>
        <dbReference type="Proteomes" id="UP000503278"/>
    </source>
</evidence>
<evidence type="ECO:0000256" key="3">
    <source>
        <dbReference type="ARBA" id="ARBA00023110"/>
    </source>
</evidence>
<accession>A0A7L5E058</accession>
<proteinExistence type="inferred from homology"/>
<name>A0A7L5E058_9SPHI</name>
<evidence type="ECO:0000256" key="6">
    <source>
        <dbReference type="RuleBase" id="RU003915"/>
    </source>
</evidence>
<dbReference type="PROSITE" id="PS50059">
    <property type="entry name" value="FKBP_PPIASE"/>
    <property type="match status" value="1"/>
</dbReference>
<reference evidence="9 10" key="1">
    <citation type="submission" date="2020-04" db="EMBL/GenBank/DDBJ databases">
        <title>Genome sequencing of novel species.</title>
        <authorList>
            <person name="Heo J."/>
            <person name="Kim S.-J."/>
            <person name="Kim J.-S."/>
            <person name="Hong S.-B."/>
            <person name="Kwon S.-W."/>
        </authorList>
    </citation>
    <scope>NUCLEOTIDE SEQUENCE [LARGE SCALE GENOMIC DNA]</scope>
    <source>
        <strain evidence="9 10">F39-2</strain>
    </source>
</reference>
<comment type="similarity">
    <text evidence="2 6">Belongs to the FKBP-type PPIase family.</text>
</comment>
<organism evidence="9 10">
    <name type="scientific">Mucilaginibacter robiniae</name>
    <dbReference type="NCBI Taxonomy" id="2728022"/>
    <lineage>
        <taxon>Bacteria</taxon>
        <taxon>Pseudomonadati</taxon>
        <taxon>Bacteroidota</taxon>
        <taxon>Sphingobacteriia</taxon>
        <taxon>Sphingobacteriales</taxon>
        <taxon>Sphingobacteriaceae</taxon>
        <taxon>Mucilaginibacter</taxon>
    </lineage>
</organism>
<dbReference type="Gene3D" id="3.10.50.40">
    <property type="match status" value="1"/>
</dbReference>
<evidence type="ECO:0000256" key="1">
    <source>
        <dbReference type="ARBA" id="ARBA00000971"/>
    </source>
</evidence>
<dbReference type="RefSeq" id="WP_169606884.1">
    <property type="nucleotide sequence ID" value="NZ_CP051682.1"/>
</dbReference>
<dbReference type="PANTHER" id="PTHR43811:SF19">
    <property type="entry name" value="39 KDA FK506-BINDING NUCLEAR PROTEIN"/>
    <property type="match status" value="1"/>
</dbReference>
<sequence>MKKYSLVLLLFTIIVSFTSCLKDHTTGTDTSAQAATDDALIQAAIKAANITATKDPSGVYYSIVKQGTGTYPTLSSSITATYTGKLLDGTTFDSGTITNNPLNRLIAGWQIGVPYINSGGQIILFIPSAYGYGNVAQTKIPANSVLVFSINLTSFN</sequence>
<evidence type="ECO:0000256" key="7">
    <source>
        <dbReference type="SAM" id="SignalP"/>
    </source>
</evidence>
<evidence type="ECO:0000256" key="2">
    <source>
        <dbReference type="ARBA" id="ARBA00006577"/>
    </source>
</evidence>
<dbReference type="SUPFAM" id="SSF54534">
    <property type="entry name" value="FKBP-like"/>
    <property type="match status" value="1"/>
</dbReference>
<comment type="catalytic activity">
    <reaction evidence="1 5 6">
        <text>[protein]-peptidylproline (omega=180) = [protein]-peptidylproline (omega=0)</text>
        <dbReference type="Rhea" id="RHEA:16237"/>
        <dbReference type="Rhea" id="RHEA-COMP:10747"/>
        <dbReference type="Rhea" id="RHEA-COMP:10748"/>
        <dbReference type="ChEBI" id="CHEBI:83833"/>
        <dbReference type="ChEBI" id="CHEBI:83834"/>
        <dbReference type="EC" id="5.2.1.8"/>
    </reaction>
</comment>
<dbReference type="GO" id="GO:0003755">
    <property type="term" value="F:peptidyl-prolyl cis-trans isomerase activity"/>
    <property type="evidence" value="ECO:0007669"/>
    <property type="project" value="UniProtKB-UniRule"/>
</dbReference>
<dbReference type="AlphaFoldDB" id="A0A7L5E058"/>
<evidence type="ECO:0000259" key="8">
    <source>
        <dbReference type="PROSITE" id="PS50059"/>
    </source>
</evidence>
<keyword evidence="4 5" id="KW-0413">Isomerase</keyword>
<feature type="chain" id="PRO_5029686908" description="Peptidyl-prolyl cis-trans isomerase" evidence="7">
    <location>
        <begin position="22"/>
        <end position="156"/>
    </location>
</feature>
<dbReference type="PROSITE" id="PS51257">
    <property type="entry name" value="PROKAR_LIPOPROTEIN"/>
    <property type="match status" value="1"/>
</dbReference>
<dbReference type="Proteomes" id="UP000503278">
    <property type="component" value="Chromosome"/>
</dbReference>
<keyword evidence="7" id="KW-0732">Signal</keyword>
<evidence type="ECO:0000256" key="5">
    <source>
        <dbReference type="PROSITE-ProRule" id="PRU00277"/>
    </source>
</evidence>
<feature type="signal peptide" evidence="7">
    <location>
        <begin position="1"/>
        <end position="21"/>
    </location>
</feature>
<feature type="domain" description="PPIase FKBP-type" evidence="8">
    <location>
        <begin position="75"/>
        <end position="156"/>
    </location>
</feature>
<dbReference type="InterPro" id="IPR046357">
    <property type="entry name" value="PPIase_dom_sf"/>
</dbReference>
<dbReference type="PANTHER" id="PTHR43811">
    <property type="entry name" value="FKBP-TYPE PEPTIDYL-PROLYL CIS-TRANS ISOMERASE FKPA"/>
    <property type="match status" value="1"/>
</dbReference>
<dbReference type="InterPro" id="IPR001179">
    <property type="entry name" value="PPIase_FKBP_dom"/>
</dbReference>
<dbReference type="EMBL" id="CP051682">
    <property type="protein sequence ID" value="QJD95878.1"/>
    <property type="molecule type" value="Genomic_DNA"/>
</dbReference>
<evidence type="ECO:0000313" key="9">
    <source>
        <dbReference type="EMBL" id="QJD95878.1"/>
    </source>
</evidence>
<gene>
    <name evidence="9" type="ORF">HH214_08320</name>
</gene>
<keyword evidence="3 5" id="KW-0697">Rotamase</keyword>
<dbReference type="KEGG" id="mrob:HH214_08320"/>
<dbReference type="EC" id="5.2.1.8" evidence="6"/>